<reference evidence="2 3" key="1">
    <citation type="submission" date="2018-12" db="EMBL/GenBank/DDBJ databases">
        <authorList>
            <consortium name="Pathogen Informatics"/>
        </authorList>
    </citation>
    <scope>NUCLEOTIDE SEQUENCE [LARGE SCALE GENOMIC DNA]</scope>
    <source>
        <strain evidence="2 3">NCTC13071</strain>
    </source>
</reference>
<dbReference type="KEGG" id="poc:NCTC13071_00644"/>
<feature type="chain" id="PRO_5018736210" description="HmuY protein" evidence="1">
    <location>
        <begin position="23"/>
        <end position="228"/>
    </location>
</feature>
<dbReference type="RefSeq" id="WP_018920698.1">
    <property type="nucleotide sequence ID" value="NZ_CAUTNN010000014.1"/>
</dbReference>
<name>A0A3S4X5Y3_9BACT</name>
<dbReference type="CDD" id="cd12105">
    <property type="entry name" value="HmuY"/>
    <property type="match status" value="1"/>
</dbReference>
<protein>
    <recommendedName>
        <fullName evidence="4">HmuY protein</fullName>
    </recommendedName>
</protein>
<dbReference type="Pfam" id="PF14064">
    <property type="entry name" value="HmuY"/>
    <property type="match status" value="1"/>
</dbReference>
<organism evidence="2 3">
    <name type="scientific">Segatella oris</name>
    <dbReference type="NCBI Taxonomy" id="28135"/>
    <lineage>
        <taxon>Bacteria</taxon>
        <taxon>Pseudomonadati</taxon>
        <taxon>Bacteroidota</taxon>
        <taxon>Bacteroidia</taxon>
        <taxon>Bacteroidales</taxon>
        <taxon>Prevotellaceae</taxon>
        <taxon>Segatella</taxon>
    </lineage>
</organism>
<dbReference type="AlphaFoldDB" id="A0A3S4X5Y3"/>
<evidence type="ECO:0000313" key="2">
    <source>
        <dbReference type="EMBL" id="VEH14664.1"/>
    </source>
</evidence>
<dbReference type="InterPro" id="IPR025921">
    <property type="entry name" value="HmuY"/>
</dbReference>
<feature type="signal peptide" evidence="1">
    <location>
        <begin position="1"/>
        <end position="22"/>
    </location>
</feature>
<evidence type="ECO:0000313" key="3">
    <source>
        <dbReference type="Proteomes" id="UP000274578"/>
    </source>
</evidence>
<gene>
    <name evidence="2" type="ORF">NCTC13071_00644</name>
</gene>
<proteinExistence type="predicted"/>
<evidence type="ECO:0008006" key="4">
    <source>
        <dbReference type="Google" id="ProtNLM"/>
    </source>
</evidence>
<keyword evidence="1" id="KW-0732">Signal</keyword>
<evidence type="ECO:0000256" key="1">
    <source>
        <dbReference type="SAM" id="SignalP"/>
    </source>
</evidence>
<dbReference type="Proteomes" id="UP000274578">
    <property type="component" value="Chromosome 1"/>
</dbReference>
<dbReference type="PROSITE" id="PS51257">
    <property type="entry name" value="PROKAR_LIPOPROTEIN"/>
    <property type="match status" value="1"/>
</dbReference>
<dbReference type="EMBL" id="LR134384">
    <property type="protein sequence ID" value="VEH14664.1"/>
    <property type="molecule type" value="Genomic_DNA"/>
</dbReference>
<accession>A0A3S4X5Y3</accession>
<dbReference type="GeneID" id="85011539"/>
<sequence>MKLKSIIAFGCLAVLTFSSCSKDDNTPVNPQNVNSKRLTLNASPRDSWLYVNLETGDTVTAKDVNEWEYHEFIIENGKYKKKPDGTLDYKVTKTIPAGKPNAPKTWHLAFHVYDALINNGEALMTNETELSKLTEMPKGNYVANKQLFIPVDMSGMQNGVMGYSKGFSNLELNKWISSKGMPPKYTMSDKVFSVRFKDGSYALIKFKDYADKKGKKKLVDFEYKFVKK</sequence>